<dbReference type="Gene3D" id="3.30.70.1560">
    <property type="entry name" value="Alpha-L RNA-binding motif"/>
    <property type="match status" value="1"/>
</dbReference>
<comment type="similarity">
    <text evidence="1">Belongs to the pseudouridine synthase RsuA family.</text>
</comment>
<gene>
    <name evidence="5" type="primary">rluB</name>
    <name evidence="5" type="ORF">MCAPa_5540</name>
</gene>
<dbReference type="SUPFAM" id="SSF55174">
    <property type="entry name" value="Alpha-L RNA-binding motif"/>
    <property type="match status" value="1"/>
</dbReference>
<evidence type="ECO:0000256" key="1">
    <source>
        <dbReference type="ARBA" id="ARBA00008348"/>
    </source>
</evidence>
<dbReference type="InterPro" id="IPR020094">
    <property type="entry name" value="TruA/RsuA/RluB/E/F_N"/>
</dbReference>
<dbReference type="GO" id="GO:0003723">
    <property type="term" value="F:RNA binding"/>
    <property type="evidence" value="ECO:0007669"/>
    <property type="project" value="UniProtKB-KW"/>
</dbReference>
<accession>A0A084EKF5</accession>
<proteinExistence type="inferred from homology"/>
<dbReference type="EMBL" id="JFDO01000024">
    <property type="protein sequence ID" value="KEZ18447.1"/>
    <property type="molecule type" value="Genomic_DNA"/>
</dbReference>
<dbReference type="GO" id="GO:0120159">
    <property type="term" value="F:rRNA pseudouridine synthase activity"/>
    <property type="evidence" value="ECO:0007669"/>
    <property type="project" value="UniProtKB-ARBA"/>
</dbReference>
<sequence length="252" mass="29714">MSLERLQKVISSRGYCSRRTAEKLILENRVKVNNQIINKLGVKIDPKAEIIIDNKLVTSDSNNQKYYYLFYKPRLVLTTMYDPKKRKTVADYFKDLNHRVYPVGRLDYDVSGLLIMTNDGELSNFIMHPKYEFLKTYQGLCQGQVNKQQVNQLIKGVYIDNNYLTKAYSAKLIKYDKLKNISIVELTINEGKKHHVKKMFESIQAQLLKLKRTRIEFLEIDNLKPGQYRELKVHEIKKLYGIYHSLKQNNKK</sequence>
<dbReference type="CDD" id="cd00165">
    <property type="entry name" value="S4"/>
    <property type="match status" value="1"/>
</dbReference>
<dbReference type="PROSITE" id="PS50889">
    <property type="entry name" value="S4"/>
    <property type="match status" value="1"/>
</dbReference>
<dbReference type="InterPro" id="IPR042092">
    <property type="entry name" value="PsdUridine_s_RsuA/RluB/E/F_cat"/>
</dbReference>
<organism evidence="5 6">
    <name type="scientific">Mycoplasma capricolum subsp. capricolum 14232</name>
    <dbReference type="NCBI Taxonomy" id="1188238"/>
    <lineage>
        <taxon>Bacteria</taxon>
        <taxon>Bacillati</taxon>
        <taxon>Mycoplasmatota</taxon>
        <taxon>Mollicutes</taxon>
        <taxon>Mycoplasmataceae</taxon>
        <taxon>Mycoplasma</taxon>
    </lineage>
</organism>
<dbReference type="InterPro" id="IPR000748">
    <property type="entry name" value="PsdUridine_synth_RsuA/RluB/E/F"/>
</dbReference>
<evidence type="ECO:0000256" key="2">
    <source>
        <dbReference type="ARBA" id="ARBA00023235"/>
    </source>
</evidence>
<feature type="domain" description="RNA-binding S4" evidence="4">
    <location>
        <begin position="4"/>
        <end position="63"/>
    </location>
</feature>
<dbReference type="InterPro" id="IPR036986">
    <property type="entry name" value="S4_RNA-bd_sf"/>
</dbReference>
<evidence type="ECO:0000313" key="6">
    <source>
        <dbReference type="Proteomes" id="UP000028533"/>
    </source>
</evidence>
<dbReference type="Gene3D" id="3.30.70.580">
    <property type="entry name" value="Pseudouridine synthase I, catalytic domain, N-terminal subdomain"/>
    <property type="match status" value="1"/>
</dbReference>
<evidence type="ECO:0000259" key="4">
    <source>
        <dbReference type="SMART" id="SM00363"/>
    </source>
</evidence>
<keyword evidence="2" id="KW-0413">Isomerase</keyword>
<dbReference type="NCBIfam" id="TIGR00093">
    <property type="entry name" value="pseudouridine synthase"/>
    <property type="match status" value="1"/>
</dbReference>
<dbReference type="Gene3D" id="3.10.290.10">
    <property type="entry name" value="RNA-binding S4 domain"/>
    <property type="match status" value="1"/>
</dbReference>
<evidence type="ECO:0000313" key="5">
    <source>
        <dbReference type="EMBL" id="KEZ18447.1"/>
    </source>
</evidence>
<dbReference type="SUPFAM" id="SSF55120">
    <property type="entry name" value="Pseudouridine synthase"/>
    <property type="match status" value="1"/>
</dbReference>
<dbReference type="RefSeq" id="WP_036432078.1">
    <property type="nucleotide sequence ID" value="NZ_JFDO01000024.1"/>
</dbReference>
<dbReference type="Proteomes" id="UP000028533">
    <property type="component" value="Unassembled WGS sequence"/>
</dbReference>
<dbReference type="InterPro" id="IPR006145">
    <property type="entry name" value="PsdUridine_synth_RsuA/RluA"/>
</dbReference>
<reference evidence="5 6" key="1">
    <citation type="submission" date="2014-02" db="EMBL/GenBank/DDBJ databases">
        <title>Genome sequence of Mycoplasma capricolum subsp. capricolum strain 14232.</title>
        <authorList>
            <person name="Sirand-Pugnet P."/>
            <person name="Breton M."/>
            <person name="Dordet-Frisoni E."/>
            <person name="Baranowski E."/>
            <person name="Barre A."/>
            <person name="Couture C."/>
            <person name="Dupuy V."/>
            <person name="Gaurivaud P."/>
            <person name="Jacob D."/>
            <person name="Lemaitre C."/>
            <person name="Manso-Silvan L."/>
            <person name="Nikolski M."/>
            <person name="Nouvel L.-X."/>
            <person name="Poumarat F."/>
            <person name="Tardy F."/>
            <person name="Thebault P."/>
            <person name="Theil S."/>
            <person name="Citti C."/>
            <person name="Thiaucourt F."/>
            <person name="Blanchard A."/>
        </authorList>
    </citation>
    <scope>NUCLEOTIDE SEQUENCE [LARGE SCALE GENOMIC DNA]</scope>
    <source>
        <strain evidence="5 6">14232</strain>
    </source>
</reference>
<dbReference type="GO" id="GO:0000455">
    <property type="term" value="P:enzyme-directed rRNA pseudouridine synthesis"/>
    <property type="evidence" value="ECO:0007669"/>
    <property type="project" value="UniProtKB-ARBA"/>
</dbReference>
<keyword evidence="3" id="KW-0694">RNA-binding</keyword>
<dbReference type="PANTHER" id="PTHR47683:SF2">
    <property type="entry name" value="RNA-BINDING S4 DOMAIN-CONTAINING PROTEIN"/>
    <property type="match status" value="1"/>
</dbReference>
<dbReference type="InterPro" id="IPR050343">
    <property type="entry name" value="RsuA_PseudoU_synthase"/>
</dbReference>
<dbReference type="FunFam" id="3.10.290.10:FF:000003">
    <property type="entry name" value="Pseudouridine synthase"/>
    <property type="match status" value="1"/>
</dbReference>
<name>A0A084EKF5_MYCCA</name>
<dbReference type="Pfam" id="PF01479">
    <property type="entry name" value="S4"/>
    <property type="match status" value="1"/>
</dbReference>
<dbReference type="InterPro" id="IPR020103">
    <property type="entry name" value="PsdUridine_synth_cat_dom_sf"/>
</dbReference>
<comment type="caution">
    <text evidence="5">The sequence shown here is derived from an EMBL/GenBank/DDBJ whole genome shotgun (WGS) entry which is preliminary data.</text>
</comment>
<dbReference type="CDD" id="cd02870">
    <property type="entry name" value="PseudoU_synth_RsuA_like"/>
    <property type="match status" value="1"/>
</dbReference>
<dbReference type="PANTHER" id="PTHR47683">
    <property type="entry name" value="PSEUDOURIDINE SYNTHASE FAMILY PROTEIN-RELATED"/>
    <property type="match status" value="1"/>
</dbReference>
<evidence type="ECO:0000256" key="3">
    <source>
        <dbReference type="PROSITE-ProRule" id="PRU00182"/>
    </source>
</evidence>
<dbReference type="AlphaFoldDB" id="A0A084EKF5"/>
<dbReference type="SMART" id="SM00363">
    <property type="entry name" value="S4"/>
    <property type="match status" value="1"/>
</dbReference>
<dbReference type="InterPro" id="IPR002942">
    <property type="entry name" value="S4_RNA-bd"/>
</dbReference>
<protein>
    <submittedName>
        <fullName evidence="5">23S rRNA pseudouridine synthase</fullName>
    </submittedName>
</protein>
<dbReference type="Pfam" id="PF00849">
    <property type="entry name" value="PseudoU_synth_2"/>
    <property type="match status" value="1"/>
</dbReference>